<reference evidence="1" key="2">
    <citation type="submission" date="2022-08" db="UniProtKB">
        <authorList>
            <consortium name="EnsemblMetazoa"/>
        </authorList>
    </citation>
    <scope>IDENTIFICATION</scope>
    <source>
        <strain evidence="1">STECLA/ALBI9_A</strain>
    </source>
</reference>
<organism evidence="1 2">
    <name type="scientific">Anopheles albimanus</name>
    <name type="common">New world malaria mosquito</name>
    <dbReference type="NCBI Taxonomy" id="7167"/>
    <lineage>
        <taxon>Eukaryota</taxon>
        <taxon>Metazoa</taxon>
        <taxon>Ecdysozoa</taxon>
        <taxon>Arthropoda</taxon>
        <taxon>Hexapoda</taxon>
        <taxon>Insecta</taxon>
        <taxon>Pterygota</taxon>
        <taxon>Neoptera</taxon>
        <taxon>Endopterygota</taxon>
        <taxon>Diptera</taxon>
        <taxon>Nematocera</taxon>
        <taxon>Culicoidea</taxon>
        <taxon>Culicidae</taxon>
        <taxon>Anophelinae</taxon>
        <taxon>Anopheles</taxon>
    </lineage>
</organism>
<proteinExistence type="predicted"/>
<dbReference type="AlphaFoldDB" id="A0A182FZ42"/>
<dbReference type="Proteomes" id="UP000069272">
    <property type="component" value="Chromosome 2R"/>
</dbReference>
<keyword evidence="2" id="KW-1185">Reference proteome</keyword>
<dbReference type="EnsemblMetazoa" id="AALB014865-RA">
    <property type="protein sequence ID" value="AALB014865-PA"/>
    <property type="gene ID" value="AALB014865"/>
</dbReference>
<name>A0A182FZ42_ANOAL</name>
<reference evidence="1 2" key="1">
    <citation type="journal article" date="2017" name="G3 (Bethesda)">
        <title>The Physical Genome Mapping of Anopheles albimanus Corrected Scaffold Misassemblies and Identified Interarm Rearrangements in Genus Anopheles.</title>
        <authorList>
            <person name="Artemov G.N."/>
            <person name="Peery A.N."/>
            <person name="Jiang X."/>
            <person name="Tu Z."/>
            <person name="Stegniy V.N."/>
            <person name="Sharakhova M.V."/>
            <person name="Sharakhov I.V."/>
        </authorList>
    </citation>
    <scope>NUCLEOTIDE SEQUENCE [LARGE SCALE GENOMIC DNA]</scope>
    <source>
        <strain evidence="1 2">ALBI9_A</strain>
    </source>
</reference>
<accession>A0A182FZ42</accession>
<dbReference type="VEuPathDB" id="VectorBase:AALB014865"/>
<sequence length="68" mass="8299">RFFRVREPRRGGKSEEENFQFSPLNFARWFVRCQERQSVLKAFRGQTKTSDKMGLSSRYHRNPRPFFL</sequence>
<evidence type="ECO:0000313" key="1">
    <source>
        <dbReference type="EnsemblMetazoa" id="AALB014865-PA"/>
    </source>
</evidence>
<protein>
    <submittedName>
        <fullName evidence="1">Uncharacterized protein</fullName>
    </submittedName>
</protein>
<evidence type="ECO:0000313" key="2">
    <source>
        <dbReference type="Proteomes" id="UP000069272"/>
    </source>
</evidence>